<dbReference type="InterPro" id="IPR050892">
    <property type="entry name" value="ADP-ribose_metab_enzymes"/>
</dbReference>
<organism evidence="1 2">
    <name type="scientific">Macrosiphum euphorbiae</name>
    <name type="common">potato aphid</name>
    <dbReference type="NCBI Taxonomy" id="13131"/>
    <lineage>
        <taxon>Eukaryota</taxon>
        <taxon>Metazoa</taxon>
        <taxon>Ecdysozoa</taxon>
        <taxon>Arthropoda</taxon>
        <taxon>Hexapoda</taxon>
        <taxon>Insecta</taxon>
        <taxon>Pterygota</taxon>
        <taxon>Neoptera</taxon>
        <taxon>Paraneoptera</taxon>
        <taxon>Hemiptera</taxon>
        <taxon>Sternorrhyncha</taxon>
        <taxon>Aphidomorpha</taxon>
        <taxon>Aphidoidea</taxon>
        <taxon>Aphididae</taxon>
        <taxon>Macrosiphini</taxon>
        <taxon>Macrosiphum</taxon>
    </lineage>
</organism>
<dbReference type="Proteomes" id="UP001160148">
    <property type="component" value="Unassembled WGS sequence"/>
</dbReference>
<sequence>MSEIVLSSKTIFEEISEACGSFAVAHCVSEDLQMSRGVAVGVLLDQRVRVGGVAEIKVEKEKEKDFYIFYSVTKVLYYHKPTQIHLFVQLKDRLKDLGINSLIIPKLGCTLDGLNWYQVHGLLKNTFDGSDELKFEITVCDPENFQIPSHHPAPIEEKSIDFFDFSTTSSINNILPVEITCASTNNMFQKCLTNKLLTADLWATVRLGQVVRVRDNLVIWAIQGDNVTFFQTLETQINETVAMGLNSSIWTFPKSEMIHYNAFLSLLRSQLADNERRYGIVVSDRNMTTQVNQFRGKWPRISTSHRFHSPNSNNAIMVHQRDQTSCVRGRGGRLAGRGGRDGSAEHNMSTAIYSEALRSIVSVG</sequence>
<dbReference type="PANTHER" id="PTHR12521">
    <property type="entry name" value="PROTEIN C6ORF130"/>
    <property type="match status" value="1"/>
</dbReference>
<dbReference type="Gene3D" id="3.40.220.10">
    <property type="entry name" value="Leucine Aminopeptidase, subunit E, domain 1"/>
    <property type="match status" value="1"/>
</dbReference>
<comment type="caution">
    <text evidence="1">The sequence shown here is derived from an EMBL/GenBank/DDBJ whole genome shotgun (WGS) entry which is preliminary data.</text>
</comment>
<evidence type="ECO:0000313" key="2">
    <source>
        <dbReference type="Proteomes" id="UP001160148"/>
    </source>
</evidence>
<dbReference type="InterPro" id="IPR043472">
    <property type="entry name" value="Macro_dom-like"/>
</dbReference>
<accession>A0AAV0YAA1</accession>
<dbReference type="AlphaFoldDB" id="A0AAV0YAA1"/>
<keyword evidence="2" id="KW-1185">Reference proteome</keyword>
<dbReference type="EMBL" id="CARXXK010001738">
    <property type="protein sequence ID" value="CAI6377401.1"/>
    <property type="molecule type" value="Genomic_DNA"/>
</dbReference>
<protein>
    <submittedName>
        <fullName evidence="1">Uncharacterized protein</fullName>
    </submittedName>
</protein>
<gene>
    <name evidence="1" type="ORF">MEUPH1_LOCUS30667</name>
</gene>
<dbReference type="GO" id="GO:0140291">
    <property type="term" value="P:peptidyl-glutamate ADP-deribosylation"/>
    <property type="evidence" value="ECO:0007669"/>
    <property type="project" value="TreeGrafter"/>
</dbReference>
<dbReference type="SUPFAM" id="SSF52949">
    <property type="entry name" value="Macro domain-like"/>
    <property type="match status" value="1"/>
</dbReference>
<evidence type="ECO:0000313" key="1">
    <source>
        <dbReference type="EMBL" id="CAI6377401.1"/>
    </source>
</evidence>
<reference evidence="1 2" key="1">
    <citation type="submission" date="2023-01" db="EMBL/GenBank/DDBJ databases">
        <authorList>
            <person name="Whitehead M."/>
        </authorList>
    </citation>
    <scope>NUCLEOTIDE SEQUENCE [LARGE SCALE GENOMIC DNA]</scope>
</reference>
<name>A0AAV0YAA1_9HEMI</name>
<proteinExistence type="predicted"/>
<dbReference type="PANTHER" id="PTHR12521:SF0">
    <property type="entry name" value="ADP-RIBOSE GLYCOHYDROLASE OARD1"/>
    <property type="match status" value="1"/>
</dbReference>